<feature type="compositionally biased region" description="Basic residues" evidence="14">
    <location>
        <begin position="838"/>
        <end position="855"/>
    </location>
</feature>
<dbReference type="CDD" id="cd03223">
    <property type="entry name" value="ABCD_peroxisomal_ALDP"/>
    <property type="match status" value="1"/>
</dbReference>
<dbReference type="GO" id="GO:0005654">
    <property type="term" value="C:nucleoplasm"/>
    <property type="evidence" value="ECO:0007669"/>
    <property type="project" value="UniProtKB-SubCell"/>
</dbReference>
<dbReference type="EMBL" id="KV453851">
    <property type="protein sequence ID" value="ODV86108.1"/>
    <property type="molecule type" value="Genomic_DNA"/>
</dbReference>
<organism evidence="17 18">
    <name type="scientific">[Candida] arabinofermentans NRRL YB-2248</name>
    <dbReference type="NCBI Taxonomy" id="983967"/>
    <lineage>
        <taxon>Eukaryota</taxon>
        <taxon>Fungi</taxon>
        <taxon>Dikarya</taxon>
        <taxon>Ascomycota</taxon>
        <taxon>Saccharomycotina</taxon>
        <taxon>Pichiomycetes</taxon>
        <taxon>Pichiales</taxon>
        <taxon>Pichiaceae</taxon>
        <taxon>Ogataea</taxon>
        <taxon>Ogataea/Candida clade</taxon>
    </lineage>
</organism>
<dbReference type="Pfam" id="PF07767">
    <property type="entry name" value="Nop53"/>
    <property type="match status" value="1"/>
</dbReference>
<protein>
    <recommendedName>
        <fullName evidence="5">Ribosome biogenesis protein NOP53</fullName>
    </recommendedName>
</protein>
<evidence type="ECO:0000256" key="1">
    <source>
        <dbReference type="ARBA" id="ARBA00004604"/>
    </source>
</evidence>
<dbReference type="PROSITE" id="PS00211">
    <property type="entry name" value="ABC_TRANSPORTER_1"/>
    <property type="match status" value="1"/>
</dbReference>
<evidence type="ECO:0000256" key="3">
    <source>
        <dbReference type="ARBA" id="ARBA00008575"/>
    </source>
</evidence>
<dbReference type="InterPro" id="IPR017871">
    <property type="entry name" value="ABC_transporter-like_CS"/>
</dbReference>
<feature type="transmembrane region" description="Helical" evidence="15">
    <location>
        <begin position="218"/>
        <end position="237"/>
    </location>
</feature>
<evidence type="ECO:0000256" key="7">
    <source>
        <dbReference type="ARBA" id="ARBA00022517"/>
    </source>
</evidence>
<feature type="transmembrane region" description="Helical" evidence="15">
    <location>
        <begin position="42"/>
        <end position="62"/>
    </location>
</feature>
<feature type="domain" description="ABC transporter" evidence="16">
    <location>
        <begin position="557"/>
        <end position="811"/>
    </location>
</feature>
<dbReference type="GO" id="GO:0016887">
    <property type="term" value="F:ATP hydrolysis activity"/>
    <property type="evidence" value="ECO:0007669"/>
    <property type="project" value="InterPro"/>
</dbReference>
<dbReference type="InterPro" id="IPR050835">
    <property type="entry name" value="ABC_transporter_sub-D"/>
</dbReference>
<dbReference type="Proteomes" id="UP000094801">
    <property type="component" value="Unassembled WGS sequence"/>
</dbReference>
<dbReference type="GO" id="GO:0005324">
    <property type="term" value="F:long-chain fatty acid transmembrane transporter activity"/>
    <property type="evidence" value="ECO:0007669"/>
    <property type="project" value="TreeGrafter"/>
</dbReference>
<evidence type="ECO:0000256" key="11">
    <source>
        <dbReference type="ARBA" id="ARBA00022989"/>
    </source>
</evidence>
<evidence type="ECO:0000256" key="12">
    <source>
        <dbReference type="ARBA" id="ARBA00023136"/>
    </source>
</evidence>
<keyword evidence="7" id="KW-0690">Ribosome biogenesis</keyword>
<reference evidence="18" key="1">
    <citation type="submission" date="2016-04" db="EMBL/GenBank/DDBJ databases">
        <title>Comparative genomics of biotechnologically important yeasts.</title>
        <authorList>
            <consortium name="DOE Joint Genome Institute"/>
            <person name="Riley R."/>
            <person name="Haridas S."/>
            <person name="Wolfe K.H."/>
            <person name="Lopes M.R."/>
            <person name="Hittinger C.T."/>
            <person name="Goker M."/>
            <person name="Salamov A."/>
            <person name="Wisecaver J."/>
            <person name="Long T.M."/>
            <person name="Aerts A.L."/>
            <person name="Barry K."/>
            <person name="Choi C."/>
            <person name="Clum A."/>
            <person name="Coughlan A.Y."/>
            <person name="Deshpande S."/>
            <person name="Douglass A.P."/>
            <person name="Hanson S.J."/>
            <person name="Klenk H.-P."/>
            <person name="Labutti K."/>
            <person name="Lapidus A."/>
            <person name="Lindquist E."/>
            <person name="Lipzen A."/>
            <person name="Meier-Kolthoff J.P."/>
            <person name="Ohm R.A."/>
            <person name="Otillar R.P."/>
            <person name="Pangilinan J."/>
            <person name="Peng Y."/>
            <person name="Rokas A."/>
            <person name="Rosa C.A."/>
            <person name="Scheuner C."/>
            <person name="Sibirny A.A."/>
            <person name="Slot J.C."/>
            <person name="Stielow J.B."/>
            <person name="Sun H."/>
            <person name="Kurtzman C.P."/>
            <person name="Blackwell M."/>
            <person name="Grigoriev I.V."/>
            <person name="Jeffries T.W."/>
        </authorList>
    </citation>
    <scope>NUCLEOTIDE SEQUENCE [LARGE SCALE GENOMIC DNA]</scope>
    <source>
        <strain evidence="18">NRRL YB-2248</strain>
    </source>
</reference>
<dbReference type="InterPro" id="IPR003593">
    <property type="entry name" value="AAA+_ATPase"/>
</dbReference>
<dbReference type="GO" id="GO:0005524">
    <property type="term" value="F:ATP binding"/>
    <property type="evidence" value="ECO:0007669"/>
    <property type="project" value="UniProtKB-KW"/>
</dbReference>
<dbReference type="GO" id="GO:0140359">
    <property type="term" value="F:ABC-type transporter activity"/>
    <property type="evidence" value="ECO:0007669"/>
    <property type="project" value="InterPro"/>
</dbReference>
<keyword evidence="18" id="KW-1185">Reference proteome</keyword>
<dbReference type="GO" id="GO:0006635">
    <property type="term" value="P:fatty acid beta-oxidation"/>
    <property type="evidence" value="ECO:0007669"/>
    <property type="project" value="TreeGrafter"/>
</dbReference>
<dbReference type="GO" id="GO:0042254">
    <property type="term" value="P:ribosome biogenesis"/>
    <property type="evidence" value="ECO:0007669"/>
    <property type="project" value="UniProtKB-KW"/>
</dbReference>
<dbReference type="STRING" id="983967.A0A1E4T341"/>
<dbReference type="InterPro" id="IPR003439">
    <property type="entry name" value="ABC_transporter-like_ATP-bd"/>
</dbReference>
<dbReference type="GO" id="GO:0005778">
    <property type="term" value="C:peroxisomal membrane"/>
    <property type="evidence" value="ECO:0007669"/>
    <property type="project" value="TreeGrafter"/>
</dbReference>
<evidence type="ECO:0000256" key="10">
    <source>
        <dbReference type="ARBA" id="ARBA00022840"/>
    </source>
</evidence>
<feature type="transmembrane region" description="Helical" evidence="15">
    <location>
        <begin position="324"/>
        <end position="343"/>
    </location>
</feature>
<dbReference type="Gene3D" id="3.40.50.300">
    <property type="entry name" value="P-loop containing nucleotide triphosphate hydrolases"/>
    <property type="match status" value="1"/>
</dbReference>
<keyword evidence="13" id="KW-0539">Nucleus</keyword>
<dbReference type="PROSITE" id="PS50893">
    <property type="entry name" value="ABC_TRANSPORTER_2"/>
    <property type="match status" value="1"/>
</dbReference>
<dbReference type="OrthoDB" id="422637at2759"/>
<comment type="similarity">
    <text evidence="4">Belongs to the NOP53 family.</text>
</comment>
<comment type="similarity">
    <text evidence="3">Belongs to the ABC transporter superfamily. ABCD family. Peroxisomal fatty acyl CoA transporter (TC 3.A.1.203) subfamily.</text>
</comment>
<dbReference type="SMART" id="SM00382">
    <property type="entry name" value="AAA"/>
    <property type="match status" value="1"/>
</dbReference>
<evidence type="ECO:0000256" key="9">
    <source>
        <dbReference type="ARBA" id="ARBA00022741"/>
    </source>
</evidence>
<evidence type="ECO:0000256" key="4">
    <source>
        <dbReference type="ARBA" id="ARBA00008838"/>
    </source>
</evidence>
<evidence type="ECO:0000256" key="6">
    <source>
        <dbReference type="ARBA" id="ARBA00022448"/>
    </source>
</evidence>
<dbReference type="InterPro" id="IPR011527">
    <property type="entry name" value="ABC1_TM_dom"/>
</dbReference>
<comment type="subcellular location">
    <subcellularLocation>
        <location evidence="1">Nucleus</location>
        <location evidence="1">Nucleolus</location>
    </subcellularLocation>
    <subcellularLocation>
        <location evidence="2">Nucleus</location>
        <location evidence="2">Nucleoplasm</location>
    </subcellularLocation>
</comment>
<keyword evidence="6" id="KW-0813">Transport</keyword>
<evidence type="ECO:0000313" key="17">
    <source>
        <dbReference type="EMBL" id="ODV86108.1"/>
    </source>
</evidence>
<accession>A0A1E4T341</accession>
<feature type="region of interest" description="Disordered" evidence="14">
    <location>
        <begin position="795"/>
        <end position="857"/>
    </location>
</feature>
<dbReference type="GO" id="GO:0015910">
    <property type="term" value="P:long-chain fatty acid import into peroxisome"/>
    <property type="evidence" value="ECO:0007669"/>
    <property type="project" value="TreeGrafter"/>
</dbReference>
<keyword evidence="9" id="KW-0547">Nucleotide-binding</keyword>
<evidence type="ECO:0000259" key="16">
    <source>
        <dbReference type="PROSITE" id="PS50893"/>
    </source>
</evidence>
<gene>
    <name evidence="17" type="ORF">CANARDRAFT_198085</name>
</gene>
<dbReference type="PANTHER" id="PTHR11384">
    <property type="entry name" value="ATP-BINDING CASSETTE, SUB-FAMILY D MEMBER"/>
    <property type="match status" value="1"/>
</dbReference>
<dbReference type="InterPro" id="IPR011687">
    <property type="entry name" value="Nop53/GLTSCR2"/>
</dbReference>
<feature type="compositionally biased region" description="Acidic residues" evidence="14">
    <location>
        <begin position="797"/>
        <end position="824"/>
    </location>
</feature>
<evidence type="ECO:0000256" key="8">
    <source>
        <dbReference type="ARBA" id="ARBA00022692"/>
    </source>
</evidence>
<name>A0A1E4T341_9ASCO</name>
<keyword evidence="11 15" id="KW-1133">Transmembrane helix</keyword>
<evidence type="ECO:0000256" key="13">
    <source>
        <dbReference type="ARBA" id="ARBA00023242"/>
    </source>
</evidence>
<dbReference type="InterPro" id="IPR027417">
    <property type="entry name" value="P-loop_NTPase"/>
</dbReference>
<evidence type="ECO:0000313" key="18">
    <source>
        <dbReference type="Proteomes" id="UP000094801"/>
    </source>
</evidence>
<proteinExistence type="inferred from homology"/>
<dbReference type="PANTHER" id="PTHR11384:SF67">
    <property type="entry name" value="ATP-BINDING CASSETTE SUB-FAMILY D MEMBER 1"/>
    <property type="match status" value="1"/>
</dbReference>
<dbReference type="AlphaFoldDB" id="A0A1E4T341"/>
<keyword evidence="8 15" id="KW-0812">Transmembrane</keyword>
<dbReference type="GO" id="GO:0005730">
    <property type="term" value="C:nucleolus"/>
    <property type="evidence" value="ECO:0007669"/>
    <property type="project" value="UniProtKB-SubCell"/>
</dbReference>
<dbReference type="GO" id="GO:0042760">
    <property type="term" value="P:very long-chain fatty acid catabolic process"/>
    <property type="evidence" value="ECO:0007669"/>
    <property type="project" value="TreeGrafter"/>
</dbReference>
<dbReference type="Pfam" id="PF00005">
    <property type="entry name" value="ABC_tran"/>
    <property type="match status" value="1"/>
</dbReference>
<keyword evidence="10" id="KW-0067">ATP-binding</keyword>
<evidence type="ECO:0000256" key="14">
    <source>
        <dbReference type="SAM" id="MobiDB-lite"/>
    </source>
</evidence>
<dbReference type="GO" id="GO:0007031">
    <property type="term" value="P:peroxisome organization"/>
    <property type="evidence" value="ECO:0007669"/>
    <property type="project" value="TreeGrafter"/>
</dbReference>
<evidence type="ECO:0000256" key="5">
    <source>
        <dbReference type="ARBA" id="ARBA00018339"/>
    </source>
</evidence>
<evidence type="ECO:0000256" key="15">
    <source>
        <dbReference type="SAM" id="Phobius"/>
    </source>
</evidence>
<evidence type="ECO:0000256" key="2">
    <source>
        <dbReference type="ARBA" id="ARBA00004642"/>
    </source>
</evidence>
<keyword evidence="12 15" id="KW-0472">Membrane</keyword>
<sequence length="981" mass="114095">MPLISRSSPLLLAPLRSQLINFLHKNIKVLKFLNININSNPVLLFLITVGSSSLIGIIYNLIKLINLIKFKLQNKYRYNSNSKKDGFYLQQKSGSSNDYRTIHVPYKKSNLKVKIDKINYDRYEHDKLIFKKFIKDNEIQVNNGEKNWIESKFLKKLLIIWKLILVPKIFHKNTTILLSQMACLIIRTWLSLLVTKLDGQIVKDLIGLQGRSFLRSMIYWFLFAFPASYVNSGIQFLTKRLALNFRTNLIRYCHDLYMDPRLVYYKLQFNNNELNDYKLDFNYIDQYLTEDLKKFSDSLTSLFSNVGKPAIDIVFFAIYLRDNIGNLGILGILLNYFLTGWILKIKSPNFNKIWKIKSHLEGIYYNYNLNLINNCEEISFYKGTKIEKLKVGKIFNNLLNHNAFEILQKFKYGLLEDYILKCIWPAFGYFFSSLPILFNYQTGESSSIKNFIVNKRLMLSMADAGSRLMFSIKDISRLSGVTDRIFTLLVNLHQVHDVNFQYGLSSDTQQHNNMPNIGFGSLLKMNSFASMSKLQAYYNLQNSASINGTIQRSYPGLRFEKIPIIIPSSKGGKSQPLINSITAQINQNDNLLILGKNGIGKSSIVRIIAELWPLYSGLLSKPSNSEVMFISQKSYFINGSLRDQIIYPLTHYQMLQKGITDDDLIEYLNEIGLGYLIDRFGSLDYSPSLSDESQLKDLLIDEVVVNDGKKTWFSLLSGGERQKLIIARILFHNKKFIVLDEPTNAISYDSEDAIFEMLKKKGFTFITISHRDSLLKYHDYLLDLKNNEEFEFKKIDEVDDSDDDDSDSSEQEEEEEEQQDDDEESNKYQLSINPAVKNKQKTKTQRNKQQRHKERVKLEEELKELKLRLKELEKLPDLLSSEPIQNSKNKLSREESELRKVIKEKKKLGSKHLAIESGLEVKLSDELSDSLRKLKPEGNLLYDQMKHLQDSGKIETRKPIKQKQKYTPKISEKWTYKDFKW</sequence>
<dbReference type="SUPFAM" id="SSF52540">
    <property type="entry name" value="P-loop containing nucleoside triphosphate hydrolases"/>
    <property type="match status" value="1"/>
</dbReference>
<dbReference type="Pfam" id="PF06472">
    <property type="entry name" value="ABC_membrane_2"/>
    <property type="match status" value="1"/>
</dbReference>